<keyword evidence="1" id="KW-0812">Transmembrane</keyword>
<name>F9CZF9_9ARCH</name>
<organism evidence="2 3">
    <name type="scientific">Nitrosarchaeum koreense MY1</name>
    <dbReference type="NCBI Taxonomy" id="1001994"/>
    <lineage>
        <taxon>Archaea</taxon>
        <taxon>Nitrososphaerota</taxon>
        <taxon>Nitrososphaeria</taxon>
        <taxon>Nitrosopumilales</taxon>
        <taxon>Nitrosopumilaceae</taxon>
        <taxon>Nitrosarchaeum</taxon>
    </lineage>
</organism>
<proteinExistence type="predicted"/>
<sequence length="52" mass="5840">MAATYLISNYETNLLGIGFNFAYITGISMLIVFIASFVLFGKERIKESKSKK</sequence>
<dbReference type="EMBL" id="AFPU01000001">
    <property type="protein sequence ID" value="EGP94548.1"/>
    <property type="molecule type" value="Genomic_DNA"/>
</dbReference>
<dbReference type="STRING" id="1001994.MY1_1802"/>
<comment type="caution">
    <text evidence="2">The sequence shown here is derived from an EMBL/GenBank/DDBJ whole genome shotgun (WGS) entry which is preliminary data.</text>
</comment>
<evidence type="ECO:0000256" key="1">
    <source>
        <dbReference type="SAM" id="Phobius"/>
    </source>
</evidence>
<keyword evidence="1" id="KW-1133">Transmembrane helix</keyword>
<gene>
    <name evidence="2" type="ORF">MY1_1802</name>
</gene>
<dbReference type="Proteomes" id="UP000004440">
    <property type="component" value="Unassembled WGS sequence"/>
</dbReference>
<accession>F9CZF9</accession>
<dbReference type="AlphaFoldDB" id="F9CZF9"/>
<protein>
    <submittedName>
        <fullName evidence="2">Uncharacterized protein</fullName>
    </submittedName>
</protein>
<keyword evidence="1" id="KW-0472">Membrane</keyword>
<dbReference type="RefSeq" id="WP_007551559.1">
    <property type="nucleotide sequence ID" value="NZ_AFPU01000001.1"/>
</dbReference>
<reference evidence="2 3" key="1">
    <citation type="journal article" date="2011" name="J. Bacteriol.">
        <title>Genome Sequence of an Ammonia-Oxidizing Soil Archaeon, "Candidatus Nitrosoarchaeum koreensis" MY1.</title>
        <authorList>
            <person name="Kim B.K."/>
            <person name="Jung M.Y."/>
            <person name="Yu D.S."/>
            <person name="Park S.J."/>
            <person name="Oh T.K."/>
            <person name="Rhee S.K."/>
            <person name="Kim J.F."/>
        </authorList>
    </citation>
    <scope>NUCLEOTIDE SEQUENCE [LARGE SCALE GENOMIC DNA]</scope>
    <source>
        <strain evidence="2 3">MY1</strain>
    </source>
</reference>
<evidence type="ECO:0000313" key="3">
    <source>
        <dbReference type="Proteomes" id="UP000004440"/>
    </source>
</evidence>
<keyword evidence="3" id="KW-1185">Reference proteome</keyword>
<evidence type="ECO:0000313" key="2">
    <source>
        <dbReference type="EMBL" id="EGP94548.1"/>
    </source>
</evidence>
<feature type="transmembrane region" description="Helical" evidence="1">
    <location>
        <begin position="20"/>
        <end position="41"/>
    </location>
</feature>